<dbReference type="PROSITE" id="PS50199">
    <property type="entry name" value="ZF_RANBP2_2"/>
    <property type="match status" value="2"/>
</dbReference>
<feature type="compositionally biased region" description="Acidic residues" evidence="5">
    <location>
        <begin position="653"/>
        <end position="668"/>
    </location>
</feature>
<dbReference type="InterPro" id="IPR036443">
    <property type="entry name" value="Znf_RanBP2_sf"/>
</dbReference>
<dbReference type="PANTHER" id="PTHR23111:SF29">
    <property type="entry name" value="OS07G0404300 PROTEIN"/>
    <property type="match status" value="1"/>
</dbReference>
<feature type="compositionally biased region" description="Basic and acidic residues" evidence="5">
    <location>
        <begin position="684"/>
        <end position="713"/>
    </location>
</feature>
<keyword evidence="8" id="KW-1185">Reference proteome</keyword>
<feature type="compositionally biased region" description="Acidic residues" evidence="5">
    <location>
        <begin position="609"/>
        <end position="618"/>
    </location>
</feature>
<dbReference type="SUPFAM" id="SSF90209">
    <property type="entry name" value="Ran binding protein zinc finger-like"/>
    <property type="match status" value="1"/>
</dbReference>
<feature type="compositionally biased region" description="Low complexity" evidence="5">
    <location>
        <begin position="588"/>
        <end position="599"/>
    </location>
</feature>
<feature type="compositionally biased region" description="Polar residues" evidence="5">
    <location>
        <begin position="731"/>
        <end position="741"/>
    </location>
</feature>
<dbReference type="InterPro" id="IPR001876">
    <property type="entry name" value="Znf_RanBP2"/>
</dbReference>
<sequence>MAQTPFSLLLLRRLTLSSQNPKPPFLPSILKPFSTSQPSPSSSSEPPPKPSSLSSRLSFVFDQIDAIGKQQQQSVSQKDQTLQRIRAWRQDRKPQTDPPPHSEPEPSQLGLGLGINSNDEDAAGSMVKEEEEKKKKKMVEVVHPWPEWIELMERLVGQNYFDHRRKDEDSLVQELGFDAAEIPAVDDDLGIDFTKDYKAVQTACLNFGKDRFDILRSLSRQDIQTLVGFGCPSVDKKVVFSAKLLRKRVQLDEGDVCSSCSLRNSCERGYLLTNKEDEARTIDIMRVLLAFGFDPVNGSVVNKALLKQKSIKNVVRKVLHEVVKLSSVPIDPNLPPPVIKKPPPKIKQAPPPPRKRVGRDDVEMKRGDWLCPKCDFLNFAKNTICLQCDAKRPKRQLLPGEWECPECNFLNYRRNMACFHCECKRPPDGFMENKMQENQRGPRTRLEKTAQRQEVSNAWNFDFDDNESDGADVAAFEHADSSVMAEDSPLDNQAHGGNFRGPEGNFSKSSRVPRAHEKEYSDGDTNRPGMGFDDFEDEEDNIDSYELEIPNNNSARKASSNDFSEAEGYSGSEDFESINNNVPARGRPSSPSYNKPSKPMRVNAAFSGSEDDLDSDEDLSVHPNWKSSHVADSRQRGRGRGQAGPSKRLSFGSDEELGLYSDVDDDSDDNFRSRQRNGNKLGSGRRDFRRKGSSDVEEGRFSGPKFDNDDMRSSRNRLRGNKEEPDRRRNMSQGRAGNNFTRDSKFRSGGKMGSRWNTSNDDFDEPTQRSRANNRGSQKSRHDGGRKRDREGDVWNFKERGRGGDSFGKQQRGRGGDSFGKQQRGRGDRDMDRDSGEFKNSRRVVVR</sequence>
<reference evidence="7 8" key="1">
    <citation type="submission" date="2019-06" db="EMBL/GenBank/DDBJ databases">
        <title>A chromosomal-level reference genome of Carpinus fangiana (Coryloideae, Betulaceae).</title>
        <authorList>
            <person name="Yang X."/>
            <person name="Wang Z."/>
            <person name="Zhang L."/>
            <person name="Hao G."/>
            <person name="Liu J."/>
            <person name="Yang Y."/>
        </authorList>
    </citation>
    <scope>NUCLEOTIDE SEQUENCE [LARGE SCALE GENOMIC DNA]</scope>
    <source>
        <strain evidence="7">Cfa_2016G</strain>
        <tissue evidence="7">Leaf</tissue>
    </source>
</reference>
<feature type="compositionally biased region" description="Basic and acidic residues" evidence="5">
    <location>
        <begin position="514"/>
        <end position="525"/>
    </location>
</feature>
<keyword evidence="1" id="KW-0479">Metal-binding</keyword>
<feature type="domain" description="RanBP2-type" evidence="6">
    <location>
        <begin position="398"/>
        <end position="427"/>
    </location>
</feature>
<dbReference type="GO" id="GO:0008270">
    <property type="term" value="F:zinc ion binding"/>
    <property type="evidence" value="ECO:0007669"/>
    <property type="project" value="UniProtKB-KW"/>
</dbReference>
<keyword evidence="3" id="KW-0862">Zinc</keyword>
<name>A0A5N6QV71_9ROSI</name>
<dbReference type="GO" id="GO:0003729">
    <property type="term" value="F:mRNA binding"/>
    <property type="evidence" value="ECO:0007669"/>
    <property type="project" value="TreeGrafter"/>
</dbReference>
<dbReference type="PANTHER" id="PTHR23111">
    <property type="entry name" value="ZINC FINGER PROTEIN"/>
    <property type="match status" value="1"/>
</dbReference>
<dbReference type="EMBL" id="CM017322">
    <property type="protein sequence ID" value="KAE8010210.1"/>
    <property type="molecule type" value="Genomic_DNA"/>
</dbReference>
<dbReference type="SMART" id="SM00547">
    <property type="entry name" value="ZnF_RBZ"/>
    <property type="match status" value="2"/>
</dbReference>
<feature type="region of interest" description="Disordered" evidence="5">
    <location>
        <begin position="18"/>
        <end position="56"/>
    </location>
</feature>
<accession>A0A5N6QV71</accession>
<feature type="domain" description="RanBP2-type" evidence="6">
    <location>
        <begin position="365"/>
        <end position="394"/>
    </location>
</feature>
<evidence type="ECO:0000259" key="6">
    <source>
        <dbReference type="PROSITE" id="PS50199"/>
    </source>
</evidence>
<evidence type="ECO:0000256" key="3">
    <source>
        <dbReference type="ARBA" id="ARBA00022833"/>
    </source>
</evidence>
<feature type="compositionally biased region" description="Basic and acidic residues" evidence="5">
    <location>
        <begin position="720"/>
        <end position="729"/>
    </location>
</feature>
<feature type="compositionally biased region" description="Basic and acidic residues" evidence="5">
    <location>
        <begin position="780"/>
        <end position="803"/>
    </location>
</feature>
<dbReference type="Pfam" id="PF00641">
    <property type="entry name" value="Zn_ribbon_RanBP"/>
    <property type="match status" value="2"/>
</dbReference>
<feature type="region of interest" description="Disordered" evidence="5">
    <location>
        <begin position="436"/>
        <end position="464"/>
    </location>
</feature>
<proteinExistence type="predicted"/>
<dbReference type="GO" id="GO:0005737">
    <property type="term" value="C:cytoplasm"/>
    <property type="evidence" value="ECO:0007669"/>
    <property type="project" value="TreeGrafter"/>
</dbReference>
<feature type="compositionally biased region" description="Acidic residues" evidence="5">
    <location>
        <begin position="533"/>
        <end position="546"/>
    </location>
</feature>
<feature type="compositionally biased region" description="Polar residues" evidence="5">
    <location>
        <begin position="550"/>
        <end position="563"/>
    </location>
</feature>
<dbReference type="Gene3D" id="4.10.1060.10">
    <property type="entry name" value="Zinc finger, RanBP2-type"/>
    <property type="match status" value="2"/>
</dbReference>
<protein>
    <recommendedName>
        <fullName evidence="6">RanBP2-type domain-containing protein</fullName>
    </recommendedName>
</protein>
<evidence type="ECO:0000256" key="4">
    <source>
        <dbReference type="PROSITE-ProRule" id="PRU00322"/>
    </source>
</evidence>
<gene>
    <name evidence="7" type="ORF">FH972_006600</name>
</gene>
<feature type="compositionally biased region" description="Basic and acidic residues" evidence="5">
    <location>
        <begin position="825"/>
        <end position="840"/>
    </location>
</feature>
<feature type="compositionally biased region" description="Basic and acidic residues" evidence="5">
    <location>
        <begin position="90"/>
        <end position="104"/>
    </location>
</feature>
<evidence type="ECO:0000256" key="2">
    <source>
        <dbReference type="ARBA" id="ARBA00022771"/>
    </source>
</evidence>
<dbReference type="OrthoDB" id="448399at2759"/>
<dbReference type="Proteomes" id="UP000327013">
    <property type="component" value="Chromosome 2"/>
</dbReference>
<evidence type="ECO:0000313" key="7">
    <source>
        <dbReference type="EMBL" id="KAE8010210.1"/>
    </source>
</evidence>
<feature type="compositionally biased region" description="Low complexity" evidence="5">
    <location>
        <begin position="32"/>
        <end position="44"/>
    </location>
</feature>
<dbReference type="AlphaFoldDB" id="A0A5N6QV71"/>
<evidence type="ECO:0000256" key="1">
    <source>
        <dbReference type="ARBA" id="ARBA00022723"/>
    </source>
</evidence>
<keyword evidence="2 4" id="KW-0863">Zinc-finger</keyword>
<feature type="region of interest" description="Disordered" evidence="5">
    <location>
        <begin position="487"/>
        <end position="847"/>
    </location>
</feature>
<organism evidence="7 8">
    <name type="scientific">Carpinus fangiana</name>
    <dbReference type="NCBI Taxonomy" id="176857"/>
    <lineage>
        <taxon>Eukaryota</taxon>
        <taxon>Viridiplantae</taxon>
        <taxon>Streptophyta</taxon>
        <taxon>Embryophyta</taxon>
        <taxon>Tracheophyta</taxon>
        <taxon>Spermatophyta</taxon>
        <taxon>Magnoliopsida</taxon>
        <taxon>eudicotyledons</taxon>
        <taxon>Gunneridae</taxon>
        <taxon>Pentapetalae</taxon>
        <taxon>rosids</taxon>
        <taxon>fabids</taxon>
        <taxon>Fagales</taxon>
        <taxon>Betulaceae</taxon>
        <taxon>Carpinus</taxon>
    </lineage>
</organism>
<feature type="region of interest" description="Disordered" evidence="5">
    <location>
        <begin position="334"/>
        <end position="360"/>
    </location>
</feature>
<evidence type="ECO:0000313" key="8">
    <source>
        <dbReference type="Proteomes" id="UP000327013"/>
    </source>
</evidence>
<evidence type="ECO:0000256" key="5">
    <source>
        <dbReference type="SAM" id="MobiDB-lite"/>
    </source>
</evidence>
<dbReference type="PROSITE" id="PS01358">
    <property type="entry name" value="ZF_RANBP2_1"/>
    <property type="match status" value="2"/>
</dbReference>
<dbReference type="FunFam" id="4.10.1060.10:FF:000014">
    <property type="entry name" value="Putative zinc finger, RanBP2-type"/>
    <property type="match status" value="1"/>
</dbReference>
<feature type="region of interest" description="Disordered" evidence="5">
    <location>
        <begin position="90"/>
        <end position="123"/>
    </location>
</feature>